<evidence type="ECO:0000256" key="2">
    <source>
        <dbReference type="ARBA" id="ARBA00022649"/>
    </source>
</evidence>
<dbReference type="InterPro" id="IPR035093">
    <property type="entry name" value="RelE/ParE_toxin_dom_sf"/>
</dbReference>
<keyword evidence="2" id="KW-1277">Toxin-antitoxin system</keyword>
<gene>
    <name evidence="3" type="ORF">F2P44_33375</name>
</gene>
<dbReference type="Gene3D" id="3.30.2310.20">
    <property type="entry name" value="RelE-like"/>
    <property type="match status" value="1"/>
</dbReference>
<sequence>MKLVWKQLALNDRERIMDHIAEDNPQAALDLDELFEQKAERLIEQPELYRAGRKRGTREMVVHPNYLVIYRIQKDTVEILRVKHAAQQWPPPMK</sequence>
<reference evidence="3 4" key="1">
    <citation type="submission" date="2019-10" db="EMBL/GenBank/DDBJ databases">
        <title>Taxonomy of Antarctic Massilia spp.: description of Massilia rubra sp. nov., Massilia aquatica sp. nov., Massilia mucilaginosa sp. nov., Massilia frigida sp. nov. isolated from streams, lakes and regoliths.</title>
        <authorList>
            <person name="Holochova P."/>
            <person name="Sedlacek I."/>
            <person name="Kralova S."/>
            <person name="Maslanova I."/>
            <person name="Busse H.-J."/>
            <person name="Stankova E."/>
            <person name="Vrbovska V."/>
            <person name="Kovarovic V."/>
            <person name="Bartak M."/>
            <person name="Svec P."/>
            <person name="Pantucek R."/>
        </authorList>
    </citation>
    <scope>NUCLEOTIDE SEQUENCE [LARGE SCALE GENOMIC DNA]</scope>
    <source>
        <strain evidence="3 4">CCM 8695</strain>
    </source>
</reference>
<protein>
    <submittedName>
        <fullName evidence="3">Type II toxin-antitoxin system mRNA interferase toxin, RelE/StbE family</fullName>
    </submittedName>
</protein>
<dbReference type="SUPFAM" id="SSF143011">
    <property type="entry name" value="RelE-like"/>
    <property type="match status" value="1"/>
</dbReference>
<dbReference type="NCBIfam" id="TIGR02385">
    <property type="entry name" value="RelE_StbE"/>
    <property type="match status" value="1"/>
</dbReference>
<dbReference type="RefSeq" id="WP_167094432.1">
    <property type="nucleotide sequence ID" value="NZ_WHJG01000091.1"/>
</dbReference>
<comment type="similarity">
    <text evidence="1">Belongs to the RelE toxin family.</text>
</comment>
<dbReference type="Pfam" id="PF05016">
    <property type="entry name" value="ParE_toxin"/>
    <property type="match status" value="1"/>
</dbReference>
<comment type="caution">
    <text evidence="3">The sequence shown here is derived from an EMBL/GenBank/DDBJ whole genome shotgun (WGS) entry which is preliminary data.</text>
</comment>
<proteinExistence type="inferred from homology"/>
<dbReference type="PANTHER" id="PTHR33755">
    <property type="entry name" value="TOXIN PARE1-RELATED"/>
    <property type="match status" value="1"/>
</dbReference>
<evidence type="ECO:0000313" key="4">
    <source>
        <dbReference type="Proteomes" id="UP000621455"/>
    </source>
</evidence>
<evidence type="ECO:0000313" key="3">
    <source>
        <dbReference type="EMBL" id="NHZ84111.1"/>
    </source>
</evidence>
<dbReference type="InterPro" id="IPR007712">
    <property type="entry name" value="RelE/ParE_toxin"/>
</dbReference>
<evidence type="ECO:0000256" key="1">
    <source>
        <dbReference type="ARBA" id="ARBA00006226"/>
    </source>
</evidence>
<dbReference type="EMBL" id="WHJG01000091">
    <property type="protein sequence ID" value="NHZ84111.1"/>
    <property type="molecule type" value="Genomic_DNA"/>
</dbReference>
<name>A0ABX0NKG1_9BURK</name>
<dbReference type="InterPro" id="IPR051803">
    <property type="entry name" value="TA_system_RelE-like_toxin"/>
</dbReference>
<keyword evidence="4" id="KW-1185">Reference proteome</keyword>
<dbReference type="Proteomes" id="UP000621455">
    <property type="component" value="Unassembled WGS sequence"/>
</dbReference>
<organism evidence="3 4">
    <name type="scientific">Massilia frigida</name>
    <dbReference type="NCBI Taxonomy" id="2609281"/>
    <lineage>
        <taxon>Bacteria</taxon>
        <taxon>Pseudomonadati</taxon>
        <taxon>Pseudomonadota</taxon>
        <taxon>Betaproteobacteria</taxon>
        <taxon>Burkholderiales</taxon>
        <taxon>Oxalobacteraceae</taxon>
        <taxon>Telluria group</taxon>
        <taxon>Massilia</taxon>
    </lineage>
</organism>
<accession>A0ABX0NKG1</accession>